<keyword evidence="1" id="KW-0315">Glutamine amidotransferase</keyword>
<dbReference type="EMBL" id="CAEZXB010000011">
    <property type="protein sequence ID" value="CAB4675871.1"/>
    <property type="molecule type" value="Genomic_DNA"/>
</dbReference>
<dbReference type="InterPro" id="IPR029062">
    <property type="entry name" value="Class_I_gatase-like"/>
</dbReference>
<evidence type="ECO:0000313" key="6">
    <source>
        <dbReference type="EMBL" id="CAB5075804.1"/>
    </source>
</evidence>
<dbReference type="InterPro" id="IPR043702">
    <property type="entry name" value="Lipid_II_synth_GatD"/>
</dbReference>
<reference evidence="3" key="1">
    <citation type="submission" date="2020-05" db="EMBL/GenBank/DDBJ databases">
        <authorList>
            <person name="Chiriac C."/>
            <person name="Salcher M."/>
            <person name="Ghai R."/>
            <person name="Kavagutti S V."/>
        </authorList>
    </citation>
    <scope>NUCLEOTIDE SEQUENCE</scope>
</reference>
<evidence type="ECO:0000313" key="4">
    <source>
        <dbReference type="EMBL" id="CAB4693336.1"/>
    </source>
</evidence>
<dbReference type="PROSITE" id="PS51274">
    <property type="entry name" value="GATASE_COBBQ"/>
    <property type="match status" value="1"/>
</dbReference>
<dbReference type="PANTHER" id="PTHR21343:SF9">
    <property type="entry name" value="LIPID II ISOGLUTAMINYL SYNTHASE (GLUTAMINE-HYDROLYZING) SUBUNIT GATD"/>
    <property type="match status" value="1"/>
</dbReference>
<dbReference type="GO" id="GO:0004359">
    <property type="term" value="F:glutaminase activity"/>
    <property type="evidence" value="ECO:0007669"/>
    <property type="project" value="InterPro"/>
</dbReference>
<evidence type="ECO:0000313" key="5">
    <source>
        <dbReference type="EMBL" id="CAB4840857.1"/>
    </source>
</evidence>
<name>A0A6J6MNL4_9ZZZZ</name>
<dbReference type="Pfam" id="PF07685">
    <property type="entry name" value="GATase_3"/>
    <property type="match status" value="1"/>
</dbReference>
<dbReference type="InterPro" id="IPR011698">
    <property type="entry name" value="GATase_3"/>
</dbReference>
<organism evidence="3">
    <name type="scientific">freshwater metagenome</name>
    <dbReference type="NCBI Taxonomy" id="449393"/>
    <lineage>
        <taxon>unclassified sequences</taxon>
        <taxon>metagenomes</taxon>
        <taxon>ecological metagenomes</taxon>
    </lineage>
</organism>
<protein>
    <submittedName>
        <fullName evidence="3">Unannotated protein</fullName>
    </submittedName>
</protein>
<sequence length="245" mass="25196">MSPLQIVVIHPELLGTYGDFGNARVLAHRAQVRGISAEIICTSHDQSLPATGDIYLLGGGEDRAQIASVDALRSSVGILSGALDRGAQLFAVCAGLQILGESFPGVTGEIITGLGMVPILSLPGSDRIVGEVLVQSDLFDEPLTGFENHRGRTDLRGVDPLGRVLVGGGNGGGAIAQSERVDGLIAGNILATYLHGPALARNPDLADHLLARVIGGLPGLPEGEEIADLLAAERRGALGAAHFGK</sequence>
<dbReference type="SUPFAM" id="SSF52317">
    <property type="entry name" value="Class I glutamine amidotransferase-like"/>
    <property type="match status" value="1"/>
</dbReference>
<proteinExistence type="inferred from homology"/>
<dbReference type="Gene3D" id="3.40.50.880">
    <property type="match status" value="1"/>
</dbReference>
<accession>A0A6J6MNL4</accession>
<evidence type="ECO:0000256" key="1">
    <source>
        <dbReference type="ARBA" id="ARBA00022962"/>
    </source>
</evidence>
<dbReference type="EMBL" id="CAEZXN010000013">
    <property type="protein sequence ID" value="CAB4693336.1"/>
    <property type="molecule type" value="Genomic_DNA"/>
</dbReference>
<dbReference type="PANTHER" id="PTHR21343">
    <property type="entry name" value="DETHIOBIOTIN SYNTHETASE"/>
    <property type="match status" value="1"/>
</dbReference>
<evidence type="ECO:0000313" key="3">
    <source>
        <dbReference type="EMBL" id="CAB4675871.1"/>
    </source>
</evidence>
<feature type="domain" description="CobB/CobQ-like glutamine amidotransferase" evidence="2">
    <location>
        <begin position="5"/>
        <end position="202"/>
    </location>
</feature>
<dbReference type="EMBL" id="CAFBAA010000003">
    <property type="protein sequence ID" value="CAB4840857.1"/>
    <property type="molecule type" value="Genomic_DNA"/>
</dbReference>
<dbReference type="EMBL" id="CAFBRC010000049">
    <property type="protein sequence ID" value="CAB5075804.1"/>
    <property type="molecule type" value="Genomic_DNA"/>
</dbReference>
<dbReference type="HAMAP" id="MF_02213">
    <property type="entry name" value="Lipid_II_synth_GatD"/>
    <property type="match status" value="1"/>
</dbReference>
<dbReference type="GO" id="GO:0071555">
    <property type="term" value="P:cell wall organization"/>
    <property type="evidence" value="ECO:0007669"/>
    <property type="project" value="InterPro"/>
</dbReference>
<dbReference type="AlphaFoldDB" id="A0A6J6MNL4"/>
<gene>
    <name evidence="3" type="ORF">UFOPK2342_00770</name>
    <name evidence="4" type="ORF">UFOPK2423_00717</name>
    <name evidence="5" type="ORF">UFOPK3266_00253</name>
    <name evidence="6" type="ORF">UFOPK4367_00863</name>
</gene>
<evidence type="ECO:0000259" key="2">
    <source>
        <dbReference type="Pfam" id="PF07685"/>
    </source>
</evidence>